<name>V4PXY0_9CAUL</name>
<dbReference type="InterPro" id="IPR011257">
    <property type="entry name" value="DNA_glycosylase"/>
</dbReference>
<dbReference type="Proteomes" id="UP000017837">
    <property type="component" value="Unassembled WGS sequence"/>
</dbReference>
<evidence type="ECO:0000256" key="5">
    <source>
        <dbReference type="ARBA" id="ARBA00023204"/>
    </source>
</evidence>
<evidence type="ECO:0000256" key="8">
    <source>
        <dbReference type="ARBA" id="ARBA00066766"/>
    </source>
</evidence>
<dbReference type="GO" id="GO:0006284">
    <property type="term" value="P:base-excision repair"/>
    <property type="evidence" value="ECO:0007669"/>
    <property type="project" value="InterPro"/>
</dbReference>
<dbReference type="FunFam" id="1.10.340.30:FF:000009">
    <property type="entry name" value="DNA-3-methyladenine glycosylase I"/>
    <property type="match status" value="1"/>
</dbReference>
<keyword evidence="4 9" id="KW-0862">Zinc</keyword>
<dbReference type="PANTHER" id="PTHR30037:SF4">
    <property type="entry name" value="DNA-3-METHYLADENINE GLYCOSYLASE I"/>
    <property type="match status" value="1"/>
</dbReference>
<comment type="caution">
    <text evidence="10">The sequence shown here is derived from an EMBL/GenBank/DDBJ whole genome shotgun (WGS) entry which is preliminary data.</text>
</comment>
<keyword evidence="5" id="KW-0234">DNA repair</keyword>
<organism evidence="10 11">
    <name type="scientific">Asticcacaulis benevestitus DSM 16100 = ATCC BAA-896</name>
    <dbReference type="NCBI Taxonomy" id="1121022"/>
    <lineage>
        <taxon>Bacteria</taxon>
        <taxon>Pseudomonadati</taxon>
        <taxon>Pseudomonadota</taxon>
        <taxon>Alphaproteobacteria</taxon>
        <taxon>Caulobacterales</taxon>
        <taxon>Caulobacteraceae</taxon>
        <taxon>Asticcacaulis</taxon>
    </lineage>
</organism>
<dbReference type="SUPFAM" id="SSF48150">
    <property type="entry name" value="DNA-glycosylase"/>
    <property type="match status" value="1"/>
</dbReference>
<dbReference type="Pfam" id="PF03352">
    <property type="entry name" value="Adenine_glyco"/>
    <property type="match status" value="1"/>
</dbReference>
<dbReference type="InterPro" id="IPR052891">
    <property type="entry name" value="DNA-3mA_glycosylase"/>
</dbReference>
<dbReference type="GO" id="GO:0046872">
    <property type="term" value="F:metal ion binding"/>
    <property type="evidence" value="ECO:0007669"/>
    <property type="project" value="UniProtKB-KW"/>
</dbReference>
<reference evidence="10 11" key="1">
    <citation type="journal article" date="2014" name="Nature">
        <title>Sequential evolution of bacterial morphology by co-option of a developmental regulator.</title>
        <authorList>
            <person name="Jiang C."/>
            <person name="Brown P.J."/>
            <person name="Ducret A."/>
            <person name="Brun Y.V."/>
        </authorList>
    </citation>
    <scope>NUCLEOTIDE SEQUENCE [LARGE SCALE GENOMIC DNA]</scope>
    <source>
        <strain evidence="10 11">DSM 16100</strain>
    </source>
</reference>
<dbReference type="OrthoDB" id="9807664at2"/>
<keyword evidence="3" id="KW-0378">Hydrolase</keyword>
<keyword evidence="1 9" id="KW-0479">Metal-binding</keyword>
<sequence length="194" mass="22117">MCDKPRCPWPKTDPLYCAYHDEEWGVPEFDSRALWEKFVLDGFQAGLSWITILRKRDAFRAAFAGFDPEKVARFDDRDIERLMNNAGIVRSRAKIIAAIDSARITLDMRDKGTSFTDFIWAIQDGKPQVNHYAWGQIPTETKTSQELAKLLKSKGYKFCGPVIVYAFMQAVGMVNDHTVTCFRHAEVAGLMKNS</sequence>
<evidence type="ECO:0000256" key="9">
    <source>
        <dbReference type="PIRSR" id="PIRSR605019-1"/>
    </source>
</evidence>
<gene>
    <name evidence="10" type="ORF">ABENE_08915</name>
</gene>
<accession>V4PXY0</accession>
<evidence type="ECO:0000313" key="10">
    <source>
        <dbReference type="EMBL" id="ESQ92274.1"/>
    </source>
</evidence>
<dbReference type="STRING" id="1121022.GCA_000376105_02437"/>
<dbReference type="Gene3D" id="1.10.340.30">
    <property type="entry name" value="Hypothetical protein, domain 2"/>
    <property type="match status" value="1"/>
</dbReference>
<keyword evidence="11" id="KW-1185">Reference proteome</keyword>
<keyword evidence="2" id="KW-0227">DNA damage</keyword>
<protein>
    <recommendedName>
        <fullName evidence="8">DNA-3-methyladenine glycosylase I</fullName>
        <ecNumber evidence="8">3.2.2.20</ecNumber>
    </recommendedName>
</protein>
<dbReference type="GO" id="GO:0008725">
    <property type="term" value="F:DNA-3-methyladenine glycosylase activity"/>
    <property type="evidence" value="ECO:0007669"/>
    <property type="project" value="UniProtKB-EC"/>
</dbReference>
<dbReference type="RefSeq" id="WP_018082104.1">
    <property type="nucleotide sequence ID" value="NZ_AQWM01000010.1"/>
</dbReference>
<comment type="catalytic activity">
    <reaction evidence="6">
        <text>Hydrolysis of alkylated DNA, releasing 3-methyladenine.</text>
        <dbReference type="EC" id="3.2.2.20"/>
    </reaction>
</comment>
<evidence type="ECO:0000256" key="2">
    <source>
        <dbReference type="ARBA" id="ARBA00022763"/>
    </source>
</evidence>
<comment type="function">
    <text evidence="7">Hydrolysis of the deoxyribose N-glycosidic bond to excise 3-methyladenine from the damaged DNA polymer formed by alkylation lesions.</text>
</comment>
<evidence type="ECO:0000256" key="6">
    <source>
        <dbReference type="ARBA" id="ARBA00052558"/>
    </source>
</evidence>
<evidence type="ECO:0000313" key="11">
    <source>
        <dbReference type="Proteomes" id="UP000017837"/>
    </source>
</evidence>
<dbReference type="AlphaFoldDB" id="V4PXY0"/>
<dbReference type="InterPro" id="IPR005019">
    <property type="entry name" value="Adenine_glyco"/>
</dbReference>
<evidence type="ECO:0000256" key="3">
    <source>
        <dbReference type="ARBA" id="ARBA00022801"/>
    </source>
</evidence>
<evidence type="ECO:0000256" key="1">
    <source>
        <dbReference type="ARBA" id="ARBA00022723"/>
    </source>
</evidence>
<feature type="binding site" evidence="9">
    <location>
        <position position="177"/>
    </location>
    <ligand>
        <name>Zn(2+)</name>
        <dbReference type="ChEBI" id="CHEBI:29105"/>
    </ligand>
</feature>
<dbReference type="PANTHER" id="PTHR30037">
    <property type="entry name" value="DNA-3-METHYLADENINE GLYCOSYLASE 1"/>
    <property type="match status" value="1"/>
</dbReference>
<feature type="binding site" evidence="9">
    <location>
        <position position="20"/>
    </location>
    <ligand>
        <name>Zn(2+)</name>
        <dbReference type="ChEBI" id="CHEBI:29105"/>
    </ligand>
</feature>
<dbReference type="EC" id="3.2.2.20" evidence="8"/>
<feature type="binding site" evidence="9">
    <location>
        <position position="181"/>
    </location>
    <ligand>
        <name>Zn(2+)</name>
        <dbReference type="ChEBI" id="CHEBI:29105"/>
    </ligand>
</feature>
<dbReference type="PATRIC" id="fig|1121022.4.peg.1795"/>
<evidence type="ECO:0000256" key="4">
    <source>
        <dbReference type="ARBA" id="ARBA00022833"/>
    </source>
</evidence>
<feature type="binding site" evidence="9">
    <location>
        <position position="7"/>
    </location>
    <ligand>
        <name>Zn(2+)</name>
        <dbReference type="ChEBI" id="CHEBI:29105"/>
    </ligand>
</feature>
<proteinExistence type="predicted"/>
<dbReference type="eggNOG" id="COG2818">
    <property type="taxonomic scope" value="Bacteria"/>
</dbReference>
<dbReference type="EMBL" id="AWGB01000014">
    <property type="protein sequence ID" value="ESQ92274.1"/>
    <property type="molecule type" value="Genomic_DNA"/>
</dbReference>
<evidence type="ECO:0000256" key="7">
    <source>
        <dbReference type="ARBA" id="ARBA00057608"/>
    </source>
</evidence>